<dbReference type="AlphaFoldDB" id="A0A9W6X807"/>
<dbReference type="InterPro" id="IPR051468">
    <property type="entry name" value="Fungal_SecMetab_SDRs"/>
</dbReference>
<sequence>MAGSAFKNFRVLQGQLGHNGGHRLDRVGGFQHALVVAHVCGHISGVGGHDRDVALAQVQRERAGDHGECGLGSGVAVLSAEHLGVFVVVTGETAENGRDLQDKSGANLKLAAKPESPALFLQISSILGSLASNNDEYAQMFRGQYGYSTSKAALTMITRSLALDLRESNVAVMTTNPGYVATDMSNHQGVLKPADTVEAMATIVSKLSLKDTGKFLNADPAIPSLELPW</sequence>
<name>A0A9W6X807_9STRA</name>
<dbReference type="PANTHER" id="PTHR43544">
    <property type="entry name" value="SHORT-CHAIN DEHYDROGENASE/REDUCTASE"/>
    <property type="match status" value="1"/>
</dbReference>
<evidence type="ECO:0000256" key="1">
    <source>
        <dbReference type="ARBA" id="ARBA00022857"/>
    </source>
</evidence>
<keyword evidence="4" id="KW-1185">Reference proteome</keyword>
<dbReference type="GO" id="GO:0005737">
    <property type="term" value="C:cytoplasm"/>
    <property type="evidence" value="ECO:0007669"/>
    <property type="project" value="TreeGrafter"/>
</dbReference>
<dbReference type="SUPFAM" id="SSF51735">
    <property type="entry name" value="NAD(P)-binding Rossmann-fold domains"/>
    <property type="match status" value="1"/>
</dbReference>
<protein>
    <submittedName>
        <fullName evidence="3">Unnamed protein product</fullName>
    </submittedName>
</protein>
<accession>A0A9W6X807</accession>
<keyword evidence="2" id="KW-0560">Oxidoreductase</keyword>
<dbReference type="PROSITE" id="PS00061">
    <property type="entry name" value="ADH_SHORT"/>
    <property type="match status" value="1"/>
</dbReference>
<dbReference type="InterPro" id="IPR036291">
    <property type="entry name" value="NAD(P)-bd_dom_sf"/>
</dbReference>
<keyword evidence="1" id="KW-0521">NADP</keyword>
<evidence type="ECO:0000313" key="4">
    <source>
        <dbReference type="Proteomes" id="UP001165083"/>
    </source>
</evidence>
<evidence type="ECO:0000256" key="2">
    <source>
        <dbReference type="ARBA" id="ARBA00023002"/>
    </source>
</evidence>
<dbReference type="OrthoDB" id="7289984at2759"/>
<comment type="caution">
    <text evidence="3">The sequence shown here is derived from an EMBL/GenBank/DDBJ whole genome shotgun (WGS) entry which is preliminary data.</text>
</comment>
<dbReference type="Proteomes" id="UP001165083">
    <property type="component" value="Unassembled WGS sequence"/>
</dbReference>
<gene>
    <name evidence="3" type="ORF">Plil01_001420900</name>
</gene>
<evidence type="ECO:0000313" key="3">
    <source>
        <dbReference type="EMBL" id="GMF33355.1"/>
    </source>
</evidence>
<proteinExistence type="predicted"/>
<reference evidence="3" key="1">
    <citation type="submission" date="2023-04" db="EMBL/GenBank/DDBJ databases">
        <title>Phytophthora lilii NBRC 32176.</title>
        <authorList>
            <person name="Ichikawa N."/>
            <person name="Sato H."/>
            <person name="Tonouchi N."/>
        </authorList>
    </citation>
    <scope>NUCLEOTIDE SEQUENCE</scope>
    <source>
        <strain evidence="3">NBRC 32176</strain>
    </source>
</reference>
<organism evidence="3 4">
    <name type="scientific">Phytophthora lilii</name>
    <dbReference type="NCBI Taxonomy" id="2077276"/>
    <lineage>
        <taxon>Eukaryota</taxon>
        <taxon>Sar</taxon>
        <taxon>Stramenopiles</taxon>
        <taxon>Oomycota</taxon>
        <taxon>Peronosporomycetes</taxon>
        <taxon>Peronosporales</taxon>
        <taxon>Peronosporaceae</taxon>
        <taxon>Phytophthora</taxon>
    </lineage>
</organism>
<dbReference type="Gene3D" id="3.40.50.720">
    <property type="entry name" value="NAD(P)-binding Rossmann-like Domain"/>
    <property type="match status" value="1"/>
</dbReference>
<dbReference type="InterPro" id="IPR020904">
    <property type="entry name" value="Sc_DH/Rdtase_CS"/>
</dbReference>
<dbReference type="Pfam" id="PF00106">
    <property type="entry name" value="adh_short"/>
    <property type="match status" value="1"/>
</dbReference>
<dbReference type="GO" id="GO:0016491">
    <property type="term" value="F:oxidoreductase activity"/>
    <property type="evidence" value="ECO:0007669"/>
    <property type="project" value="UniProtKB-KW"/>
</dbReference>
<dbReference type="InterPro" id="IPR002347">
    <property type="entry name" value="SDR_fam"/>
</dbReference>
<dbReference type="PANTHER" id="PTHR43544:SF7">
    <property type="entry name" value="NADB-LER2"/>
    <property type="match status" value="1"/>
</dbReference>
<dbReference type="PRINTS" id="PR00081">
    <property type="entry name" value="GDHRDH"/>
</dbReference>
<dbReference type="EMBL" id="BSXW01001069">
    <property type="protein sequence ID" value="GMF33355.1"/>
    <property type="molecule type" value="Genomic_DNA"/>
</dbReference>